<gene>
    <name evidence="2" type="ORF">PHSY_004580</name>
</gene>
<proteinExistence type="predicted"/>
<feature type="region of interest" description="Disordered" evidence="1">
    <location>
        <begin position="113"/>
        <end position="136"/>
    </location>
</feature>
<dbReference type="HOGENOM" id="CLU_1876333_0_0_1"/>
<dbReference type="RefSeq" id="XP_012190583.1">
    <property type="nucleotide sequence ID" value="XM_012335193.1"/>
</dbReference>
<evidence type="ECO:0000313" key="3">
    <source>
        <dbReference type="Proteomes" id="UP000014071"/>
    </source>
</evidence>
<dbReference type="EMBL" id="DF238808">
    <property type="protein sequence ID" value="GAC96996.1"/>
    <property type="molecule type" value="Genomic_DNA"/>
</dbReference>
<dbReference type="AlphaFoldDB" id="R9P6K8"/>
<organism evidence="2 3">
    <name type="scientific">Pseudozyma hubeiensis (strain SY62)</name>
    <name type="common">Yeast</name>
    <dbReference type="NCBI Taxonomy" id="1305764"/>
    <lineage>
        <taxon>Eukaryota</taxon>
        <taxon>Fungi</taxon>
        <taxon>Dikarya</taxon>
        <taxon>Basidiomycota</taxon>
        <taxon>Ustilaginomycotina</taxon>
        <taxon>Ustilaginomycetes</taxon>
        <taxon>Ustilaginales</taxon>
        <taxon>Ustilaginaceae</taxon>
        <taxon>Pseudozyma</taxon>
    </lineage>
</organism>
<keyword evidence="3" id="KW-1185">Reference proteome</keyword>
<dbReference type="Proteomes" id="UP000014071">
    <property type="component" value="Unassembled WGS sequence"/>
</dbReference>
<feature type="region of interest" description="Disordered" evidence="1">
    <location>
        <begin position="80"/>
        <end position="99"/>
    </location>
</feature>
<protein>
    <submittedName>
        <fullName evidence="2">Uncharacterized protein</fullName>
    </submittedName>
</protein>
<reference evidence="3" key="1">
    <citation type="journal article" date="2013" name="Genome Announc.">
        <title>Draft genome sequence of the basidiomycetous yeast-like fungus Pseudozyma hubeiensis SY62, which produces an abundant amount of the biosurfactant mannosylerythritol lipids.</title>
        <authorList>
            <person name="Konishi M."/>
            <person name="Hatada Y."/>
            <person name="Horiuchi J."/>
        </authorList>
    </citation>
    <scope>NUCLEOTIDE SEQUENCE [LARGE SCALE GENOMIC DNA]</scope>
    <source>
        <strain evidence="3">SY62</strain>
    </source>
</reference>
<name>R9P6K8_PSEHS</name>
<accession>R9P6K8</accession>
<evidence type="ECO:0000313" key="2">
    <source>
        <dbReference type="EMBL" id="GAC96996.1"/>
    </source>
</evidence>
<dbReference type="GeneID" id="24109862"/>
<evidence type="ECO:0000256" key="1">
    <source>
        <dbReference type="SAM" id="MobiDB-lite"/>
    </source>
</evidence>
<sequence>MQSFFVTRVTMTLEIPVTPEPSLCVPLFDLSPFDAGSVDSFVRDRHQCSEHASHDLASRSFDPRGFVTKTLQQNRIKGLTSWHSNNSVEATQPNKSNGQKMRLERLPHVSPNDAILASRPDDPERSRHIHMTTWAA</sequence>